<dbReference type="KEGG" id="xdi:EZH22_28485"/>
<dbReference type="PANTHER" id="PTHR43292">
    <property type="entry name" value="ACYL-COA DEHYDROGENASE"/>
    <property type="match status" value="1"/>
</dbReference>
<dbReference type="InterPro" id="IPR006091">
    <property type="entry name" value="Acyl-CoA_Oxase/DH_mid-dom"/>
</dbReference>
<proteinExistence type="inferred from homology"/>
<dbReference type="Proteomes" id="UP000596427">
    <property type="component" value="Chromosome"/>
</dbReference>
<dbReference type="Pfam" id="PF02771">
    <property type="entry name" value="Acyl-CoA_dh_N"/>
    <property type="match status" value="1"/>
</dbReference>
<dbReference type="AlphaFoldDB" id="A0A974PNE9"/>
<evidence type="ECO:0000256" key="5">
    <source>
        <dbReference type="ARBA" id="ARBA00023002"/>
    </source>
</evidence>
<dbReference type="GO" id="GO:0050660">
    <property type="term" value="F:flavin adenine dinucleotide binding"/>
    <property type="evidence" value="ECO:0007669"/>
    <property type="project" value="InterPro"/>
</dbReference>
<name>A0A974PNE9_9HYPH</name>
<evidence type="ECO:0000256" key="6">
    <source>
        <dbReference type="RuleBase" id="RU362125"/>
    </source>
</evidence>
<dbReference type="InterPro" id="IPR052161">
    <property type="entry name" value="Mycobact_Acyl-CoA_DH"/>
</dbReference>
<dbReference type="RefSeq" id="WP_203193675.1">
    <property type="nucleotide sequence ID" value="NZ_CP063362.1"/>
</dbReference>
<evidence type="ECO:0000256" key="2">
    <source>
        <dbReference type="ARBA" id="ARBA00009347"/>
    </source>
</evidence>
<dbReference type="Pfam" id="PF00441">
    <property type="entry name" value="Acyl-CoA_dh_1"/>
    <property type="match status" value="1"/>
</dbReference>
<evidence type="ECO:0000259" key="8">
    <source>
        <dbReference type="Pfam" id="PF02770"/>
    </source>
</evidence>
<accession>A0A974PNE9</accession>
<dbReference type="InterPro" id="IPR037069">
    <property type="entry name" value="AcylCoA_DH/ox_N_sf"/>
</dbReference>
<dbReference type="InterPro" id="IPR046373">
    <property type="entry name" value="Acyl-CoA_Oxase/DH_mid-dom_sf"/>
</dbReference>
<keyword evidence="5 6" id="KW-0560">Oxidoreductase</keyword>
<organism evidence="10 11">
    <name type="scientific">Xanthobacter dioxanivorans</name>
    <dbReference type="NCBI Taxonomy" id="2528964"/>
    <lineage>
        <taxon>Bacteria</taxon>
        <taxon>Pseudomonadati</taxon>
        <taxon>Pseudomonadota</taxon>
        <taxon>Alphaproteobacteria</taxon>
        <taxon>Hyphomicrobiales</taxon>
        <taxon>Xanthobacteraceae</taxon>
        <taxon>Xanthobacter</taxon>
    </lineage>
</organism>
<dbReference type="InterPro" id="IPR036250">
    <property type="entry name" value="AcylCo_DH-like_C"/>
</dbReference>
<dbReference type="SUPFAM" id="SSF56645">
    <property type="entry name" value="Acyl-CoA dehydrogenase NM domain-like"/>
    <property type="match status" value="1"/>
</dbReference>
<dbReference type="Gene3D" id="1.10.540.10">
    <property type="entry name" value="Acyl-CoA dehydrogenase/oxidase, N-terminal domain"/>
    <property type="match status" value="1"/>
</dbReference>
<evidence type="ECO:0000256" key="1">
    <source>
        <dbReference type="ARBA" id="ARBA00001974"/>
    </source>
</evidence>
<dbReference type="InterPro" id="IPR009100">
    <property type="entry name" value="AcylCoA_DH/oxidase_NM_dom_sf"/>
</dbReference>
<dbReference type="PANTHER" id="PTHR43292:SF3">
    <property type="entry name" value="ACYL-COA DEHYDROGENASE FADE29"/>
    <property type="match status" value="1"/>
</dbReference>
<keyword evidence="4 6" id="KW-0274">FAD</keyword>
<evidence type="ECO:0000313" key="10">
    <source>
        <dbReference type="EMBL" id="QRG06765.1"/>
    </source>
</evidence>
<dbReference type="InterPro" id="IPR013786">
    <property type="entry name" value="AcylCoA_DH/ox_N"/>
</dbReference>
<dbReference type="GO" id="GO:0016627">
    <property type="term" value="F:oxidoreductase activity, acting on the CH-CH group of donors"/>
    <property type="evidence" value="ECO:0007669"/>
    <property type="project" value="InterPro"/>
</dbReference>
<feature type="domain" description="Acyl-CoA dehydrogenase/oxidase C-terminal" evidence="7">
    <location>
        <begin position="240"/>
        <end position="387"/>
    </location>
</feature>
<sequence>MTDAAHAASAAPHADLNPLSDAEFRKTVGDWIAANYPPELRSPRKRLHAAEAMPWYTRLSAQGWLCPGWPREFGGMGLSPAKHLIMIEEMERYGCARLPDCGITMVGPLLIAHGSEAQRAYHLPRILSGEIIWCQGYSEPNAGSDLAALRTSAVREGDEWVLNGQKTWTTLGTDANWIFVLARTDPQAAKQKGISFFLVPMNTSGLSTRPIINIDLHDEFAEVFFDKVRVPADAIVGTVNAGWTMAKNLLGFERLFLGSPKQSEGALDHLERLTAHLGKSEDCAAMITALRMELEDHKSFYATFADQVRRGIALGPDVSMLKINQTALYQKISDRILELAGDLGTLAGALPGEPMLYPGSVFLQARPCTIYGGSSEIQRNIIAKQVLGLGKQFNASGK</sequence>
<keyword evidence="11" id="KW-1185">Reference proteome</keyword>
<comment type="cofactor">
    <cofactor evidence="1 6">
        <name>FAD</name>
        <dbReference type="ChEBI" id="CHEBI:57692"/>
    </cofactor>
</comment>
<evidence type="ECO:0000259" key="7">
    <source>
        <dbReference type="Pfam" id="PF00441"/>
    </source>
</evidence>
<keyword evidence="3 6" id="KW-0285">Flavoprotein</keyword>
<dbReference type="GO" id="GO:0005886">
    <property type="term" value="C:plasma membrane"/>
    <property type="evidence" value="ECO:0007669"/>
    <property type="project" value="TreeGrafter"/>
</dbReference>
<dbReference type="Gene3D" id="1.20.140.10">
    <property type="entry name" value="Butyryl-CoA Dehydrogenase, subunit A, domain 3"/>
    <property type="match status" value="1"/>
</dbReference>
<dbReference type="Pfam" id="PF02770">
    <property type="entry name" value="Acyl-CoA_dh_M"/>
    <property type="match status" value="1"/>
</dbReference>
<comment type="similarity">
    <text evidence="2 6">Belongs to the acyl-CoA dehydrogenase family.</text>
</comment>
<evidence type="ECO:0000256" key="4">
    <source>
        <dbReference type="ARBA" id="ARBA00022827"/>
    </source>
</evidence>
<dbReference type="Gene3D" id="2.40.110.10">
    <property type="entry name" value="Butyryl-CoA Dehydrogenase, subunit A, domain 2"/>
    <property type="match status" value="1"/>
</dbReference>
<reference evidence="10 11" key="1">
    <citation type="submission" date="2020-10" db="EMBL/GenBank/DDBJ databases">
        <title>Degradation of 1,4-Dioxane by Xanthobacter sp. YN2, via a Novel Group-2 Soluble Di-Iron Monooxygenase.</title>
        <authorList>
            <person name="Ma F."/>
            <person name="Wang Y."/>
            <person name="Yang J."/>
            <person name="Guo H."/>
            <person name="Su D."/>
            <person name="Yu L."/>
        </authorList>
    </citation>
    <scope>NUCLEOTIDE SEQUENCE [LARGE SCALE GENOMIC DNA]</scope>
    <source>
        <strain evidence="10 11">YN2</strain>
    </source>
</reference>
<dbReference type="SUPFAM" id="SSF47203">
    <property type="entry name" value="Acyl-CoA dehydrogenase C-terminal domain-like"/>
    <property type="match status" value="1"/>
</dbReference>
<evidence type="ECO:0000256" key="3">
    <source>
        <dbReference type="ARBA" id="ARBA00022630"/>
    </source>
</evidence>
<protein>
    <submittedName>
        <fullName evidence="10">Acyl-CoA dehydrogenase family protein</fullName>
    </submittedName>
</protein>
<dbReference type="FunFam" id="2.40.110.10:FF:000011">
    <property type="entry name" value="Acyl-CoA dehydrogenase FadE34"/>
    <property type="match status" value="1"/>
</dbReference>
<feature type="domain" description="Acyl-CoA oxidase/dehydrogenase middle" evidence="8">
    <location>
        <begin position="134"/>
        <end position="228"/>
    </location>
</feature>
<evidence type="ECO:0000259" key="9">
    <source>
        <dbReference type="Pfam" id="PF02771"/>
    </source>
</evidence>
<dbReference type="EMBL" id="CP063362">
    <property type="protein sequence ID" value="QRG06765.1"/>
    <property type="molecule type" value="Genomic_DNA"/>
</dbReference>
<gene>
    <name evidence="10" type="ORF">EZH22_28485</name>
</gene>
<evidence type="ECO:0000313" key="11">
    <source>
        <dbReference type="Proteomes" id="UP000596427"/>
    </source>
</evidence>
<feature type="domain" description="Acyl-CoA dehydrogenase/oxidase N-terminal" evidence="9">
    <location>
        <begin position="23"/>
        <end position="130"/>
    </location>
</feature>
<dbReference type="InterPro" id="IPR009075">
    <property type="entry name" value="AcylCo_DH/oxidase_C"/>
</dbReference>